<dbReference type="InterPro" id="IPR036390">
    <property type="entry name" value="WH_DNA-bd_sf"/>
</dbReference>
<dbReference type="Proteomes" id="UP000193006">
    <property type="component" value="Chromosome"/>
</dbReference>
<dbReference type="KEGG" id="bkw:BkAM31D_24160"/>
<proteinExistence type="predicted"/>
<name>A0A1X9MJ33_9BACI</name>
<dbReference type="SUPFAM" id="SSF46785">
    <property type="entry name" value="Winged helix' DNA-binding domain"/>
    <property type="match status" value="1"/>
</dbReference>
<dbReference type="EMBL" id="CP020814">
    <property type="protein sequence ID" value="ARK32700.1"/>
    <property type="molecule type" value="Genomic_DNA"/>
</dbReference>
<organism evidence="1 2">
    <name type="scientific">Halalkalibacter krulwichiae</name>
    <dbReference type="NCBI Taxonomy" id="199441"/>
    <lineage>
        <taxon>Bacteria</taxon>
        <taxon>Bacillati</taxon>
        <taxon>Bacillota</taxon>
        <taxon>Bacilli</taxon>
        <taxon>Bacillales</taxon>
        <taxon>Bacillaceae</taxon>
        <taxon>Halalkalibacter</taxon>
    </lineage>
</organism>
<evidence type="ECO:0000313" key="2">
    <source>
        <dbReference type="Proteomes" id="UP000193006"/>
    </source>
</evidence>
<keyword evidence="2" id="KW-1185">Reference proteome</keyword>
<reference evidence="1 2" key="1">
    <citation type="submission" date="2017-04" db="EMBL/GenBank/DDBJ databases">
        <title>Bacillus krulwichiae AM31D Genome sequencing and assembly.</title>
        <authorList>
            <person name="Krulwich T.A."/>
            <person name="Anastor L."/>
            <person name="Ehrlich R."/>
            <person name="Ehrlich G.D."/>
            <person name="Janto B."/>
        </authorList>
    </citation>
    <scope>NUCLEOTIDE SEQUENCE [LARGE SCALE GENOMIC DNA]</scope>
    <source>
        <strain evidence="1 2">AM31D</strain>
    </source>
</reference>
<protein>
    <submittedName>
        <fullName evidence="1">Uncharacterized protein</fullName>
    </submittedName>
</protein>
<sequence>MKVTRKQLLKWLILQQVYLGQRDSSSLAESIPAHVPFFDQSISLKTQVHNLVISLETQELLLINSALKTPSYKLSATGKEVLFSTTYKWRDIFTKQLHCLEHLLHVCQDMQPSKKPVHLSTDESNFLNQLCRSKHAMMLLMLLELTKWQEVENEDEYVSIAKLLKNIQLYYGLSCSYTTFTKGVSTLIEEGLIDLEWRTQANNQEVRFIRINDKGLEAVPSYSTLVRSEIETTLEKCKVTCAFLKRMPNEEIDHECANG</sequence>
<gene>
    <name evidence="1" type="ORF">BkAM31D_24160</name>
</gene>
<accession>A0A1X9MJ33</accession>
<evidence type="ECO:0000313" key="1">
    <source>
        <dbReference type="EMBL" id="ARK32700.1"/>
    </source>
</evidence>
<dbReference type="AlphaFoldDB" id="A0A1X9MJ33"/>
<dbReference type="RefSeq" id="WP_066154773.1">
    <property type="nucleotide sequence ID" value="NZ_CP020814.1"/>
</dbReference>